<dbReference type="Proteomes" id="UP000249218">
    <property type="component" value="Unassembled WGS sequence"/>
</dbReference>
<evidence type="ECO:0000256" key="3">
    <source>
        <dbReference type="ARBA" id="ARBA00023015"/>
    </source>
</evidence>
<dbReference type="Pfam" id="PF13873">
    <property type="entry name" value="Myb_DNA-bind_5"/>
    <property type="match status" value="1"/>
</dbReference>
<accession>A0A2W1B7P5</accession>
<evidence type="ECO:0000313" key="8">
    <source>
        <dbReference type="Proteomes" id="UP000249218"/>
    </source>
</evidence>
<sequence>MVKQKRERSVNFTPHETNLLISLIESKKHTIENKKSDATTWGEKQKAWREIEKAFNRASDCNVYRDHKHLKLKYEALKRDAKKKSVVGTENCKTEGGDMVPPLSLVEEKDREMISLPVEVNVSEYESDSDSVLASKVTDKKPYDRLIEEKLEIVEIKRKIVAEELAQKLIHRKILEKELEHKTVMHELEKQHLLLKIEILKRELNEK</sequence>
<evidence type="ECO:0000256" key="4">
    <source>
        <dbReference type="ARBA" id="ARBA00023163"/>
    </source>
</evidence>
<feature type="domain" description="Myb/SANT-like DNA-binding" evidence="6">
    <location>
        <begin position="8"/>
        <end position="84"/>
    </location>
</feature>
<dbReference type="InterPro" id="IPR028002">
    <property type="entry name" value="Myb_DNA-bind_5"/>
</dbReference>
<comment type="function">
    <text evidence="5">Involved in transvection phenomena (= synapsis-dependent gene expression), where the synaptic pairing of chromosomes carrying genes with which zeste interacts influences the expression of these genes. Zeste binds to DNA and stimulates transcription from a nearby promoter.</text>
</comment>
<gene>
    <name evidence="7" type="primary">HaOG212270</name>
    <name evidence="7" type="ORF">B5X24_HaOG212270</name>
</gene>
<dbReference type="EMBL" id="KZ150242">
    <property type="protein sequence ID" value="PZC71899.1"/>
    <property type="molecule type" value="Genomic_DNA"/>
</dbReference>
<dbReference type="PANTHER" id="PTHR23098">
    <property type="entry name" value="AGAP001331-PA-RELATED"/>
    <property type="match status" value="1"/>
</dbReference>
<dbReference type="AlphaFoldDB" id="A0A2W1B7P5"/>
<organism evidence="7 8">
    <name type="scientific">Helicoverpa armigera</name>
    <name type="common">Cotton bollworm</name>
    <name type="synonym">Heliothis armigera</name>
    <dbReference type="NCBI Taxonomy" id="29058"/>
    <lineage>
        <taxon>Eukaryota</taxon>
        <taxon>Metazoa</taxon>
        <taxon>Ecdysozoa</taxon>
        <taxon>Arthropoda</taxon>
        <taxon>Hexapoda</taxon>
        <taxon>Insecta</taxon>
        <taxon>Pterygota</taxon>
        <taxon>Neoptera</taxon>
        <taxon>Endopterygota</taxon>
        <taxon>Lepidoptera</taxon>
        <taxon>Glossata</taxon>
        <taxon>Ditrysia</taxon>
        <taxon>Noctuoidea</taxon>
        <taxon>Noctuidae</taxon>
        <taxon>Heliothinae</taxon>
        <taxon>Helicoverpa</taxon>
    </lineage>
</organism>
<keyword evidence="8" id="KW-1185">Reference proteome</keyword>
<evidence type="ECO:0000259" key="6">
    <source>
        <dbReference type="Pfam" id="PF13873"/>
    </source>
</evidence>
<proteinExistence type="predicted"/>
<name>A0A2W1B7P5_HELAM</name>
<protein>
    <recommendedName>
        <fullName evidence="2">Regulatory protein zeste</fullName>
    </recommendedName>
</protein>
<evidence type="ECO:0000256" key="1">
    <source>
        <dbReference type="ARBA" id="ARBA00011764"/>
    </source>
</evidence>
<dbReference type="OrthoDB" id="3066195at2759"/>
<dbReference type="GO" id="GO:0005634">
    <property type="term" value="C:nucleus"/>
    <property type="evidence" value="ECO:0007669"/>
    <property type="project" value="TreeGrafter"/>
</dbReference>
<evidence type="ECO:0000256" key="2">
    <source>
        <dbReference type="ARBA" id="ARBA00016807"/>
    </source>
</evidence>
<evidence type="ECO:0000256" key="5">
    <source>
        <dbReference type="ARBA" id="ARBA00025466"/>
    </source>
</evidence>
<keyword evidence="4" id="KW-0804">Transcription</keyword>
<evidence type="ECO:0000313" key="7">
    <source>
        <dbReference type="EMBL" id="PZC71899.1"/>
    </source>
</evidence>
<reference evidence="7 8" key="1">
    <citation type="journal article" date="2017" name="BMC Biol.">
        <title>Genomic innovations, transcriptional plasticity and gene loss underlying the evolution and divergence of two highly polyphagous and invasive Helicoverpa pest species.</title>
        <authorList>
            <person name="Pearce S.L."/>
            <person name="Clarke D.F."/>
            <person name="East P.D."/>
            <person name="Elfekih S."/>
            <person name="Gordon K.H."/>
            <person name="Jermiin L.S."/>
            <person name="McGaughran A."/>
            <person name="Oakeshott J.G."/>
            <person name="Papanikolaou A."/>
            <person name="Perera O.P."/>
            <person name="Rane R.V."/>
            <person name="Richards S."/>
            <person name="Tay W.T."/>
            <person name="Walsh T.K."/>
            <person name="Anderson A."/>
            <person name="Anderson C.J."/>
            <person name="Asgari S."/>
            <person name="Board P.G."/>
            <person name="Bretschneider A."/>
            <person name="Campbell P.M."/>
            <person name="Chertemps T."/>
            <person name="Christeller J.T."/>
            <person name="Coppin C.W."/>
            <person name="Downes S.J."/>
            <person name="Duan G."/>
            <person name="Farnsworth C.A."/>
            <person name="Good R.T."/>
            <person name="Han L.B."/>
            <person name="Han Y.C."/>
            <person name="Hatje K."/>
            <person name="Horne I."/>
            <person name="Huang Y.P."/>
            <person name="Hughes D.S."/>
            <person name="Jacquin-Joly E."/>
            <person name="James W."/>
            <person name="Jhangiani S."/>
            <person name="Kollmar M."/>
            <person name="Kuwar S.S."/>
            <person name="Li S."/>
            <person name="Liu N.Y."/>
            <person name="Maibeche M.T."/>
            <person name="Miller J.R."/>
            <person name="Montagne N."/>
            <person name="Perry T."/>
            <person name="Qu J."/>
            <person name="Song S.V."/>
            <person name="Sutton G.G."/>
            <person name="Vogel H."/>
            <person name="Walenz B.P."/>
            <person name="Xu W."/>
            <person name="Zhang H.J."/>
            <person name="Zou Z."/>
            <person name="Batterham P."/>
            <person name="Edwards O.R."/>
            <person name="Feyereisen R."/>
            <person name="Gibbs R.A."/>
            <person name="Heckel D.G."/>
            <person name="McGrath A."/>
            <person name="Robin C."/>
            <person name="Scherer S.E."/>
            <person name="Worley K.C."/>
            <person name="Wu Y.D."/>
        </authorList>
    </citation>
    <scope>NUCLEOTIDE SEQUENCE [LARGE SCALE GENOMIC DNA]</scope>
    <source>
        <strain evidence="7">Harm_GR_Male_#8</strain>
        <tissue evidence="7">Whole organism</tissue>
    </source>
</reference>
<comment type="subunit">
    <text evidence="1">Self-associates forming complexes of several hundred monomers.</text>
</comment>
<dbReference type="PANTHER" id="PTHR23098:SF23">
    <property type="entry name" value="MYB-RELATED TRANSCRIPTION FACTOR, PARTNER OF PROFILIN-LIKE ISOFORM X2-RELATED"/>
    <property type="match status" value="1"/>
</dbReference>
<keyword evidence="3" id="KW-0805">Transcription regulation</keyword>